<evidence type="ECO:0000256" key="4">
    <source>
        <dbReference type="ARBA" id="ARBA00023172"/>
    </source>
</evidence>
<feature type="compositionally biased region" description="Acidic residues" evidence="6">
    <location>
        <begin position="495"/>
        <end position="529"/>
    </location>
</feature>
<dbReference type="AlphaFoldDB" id="A0A3N1NV16"/>
<keyword evidence="7" id="KW-0812">Transmembrane</keyword>
<reference evidence="8 9" key="1">
    <citation type="submission" date="2018-11" db="EMBL/GenBank/DDBJ databases">
        <title>Genomic Encyclopedia of Type Strains, Phase IV (KMG-IV): sequencing the most valuable type-strain genomes for metagenomic binning, comparative biology and taxonomic classification.</title>
        <authorList>
            <person name="Goeker M."/>
        </authorList>
    </citation>
    <scope>NUCLEOTIDE SEQUENCE [LARGE SCALE GENOMIC DNA]</scope>
    <source>
        <strain evidence="8 9">DSM 16974</strain>
    </source>
</reference>
<evidence type="ECO:0000256" key="7">
    <source>
        <dbReference type="SAM" id="Phobius"/>
    </source>
</evidence>
<evidence type="ECO:0000256" key="2">
    <source>
        <dbReference type="ARBA" id="ARBA00009840"/>
    </source>
</evidence>
<feature type="coiled-coil region" evidence="5">
    <location>
        <begin position="32"/>
        <end position="182"/>
    </location>
</feature>
<proteinExistence type="inferred from homology"/>
<evidence type="ECO:0000256" key="1">
    <source>
        <dbReference type="ARBA" id="ARBA00003416"/>
    </source>
</evidence>
<dbReference type="EMBL" id="RJUK01000001">
    <property type="protein sequence ID" value="ROQ20003.1"/>
    <property type="molecule type" value="Genomic_DNA"/>
</dbReference>
<dbReference type="PANTHER" id="PTHR30563">
    <property type="entry name" value="DNA RECOMBINATION PROTEIN RMUC"/>
    <property type="match status" value="1"/>
</dbReference>
<keyword evidence="3 5" id="KW-0175">Coiled coil</keyword>
<keyword evidence="4" id="KW-0233">DNA recombination</keyword>
<dbReference type="GO" id="GO:0006310">
    <property type="term" value="P:DNA recombination"/>
    <property type="evidence" value="ECO:0007669"/>
    <property type="project" value="UniProtKB-KW"/>
</dbReference>
<keyword evidence="7" id="KW-1133">Transmembrane helix</keyword>
<dbReference type="Proteomes" id="UP000273643">
    <property type="component" value="Unassembled WGS sequence"/>
</dbReference>
<sequence>MPLTNVTLLMAAAGGLLSGLILTVLFYHWRLKDAVAARTRELEQTLQQAQSDWALEQADHRHERDRLERQWLELRRREDELRQQWQESQHQHEQTRQRLNTAQQELAAAREKLEYLGEAQRELRQRDQALAEARRQATELETRLGQEREQFEAQVALLQDAKKQLTSEFENLANRIFESKQQQFSHSSKSLLETAIDPLKTQLTDFRRKVEDVYEKENAERNKLAGHIEQLHRQALKIGEDAVNLTQALKGNTKSQGNWGEVVLERLLEQSGLQKGREYETQVSYASADGGRRTPDVIVRLPENKDIIIDAKVSLVDYEKYCNSDDQDERDRFLGQHIQSLRNHIRGLSVKDYEQLDGVRALDFVFIFVPIEAAFMLALQQDPKLYSDAYDKHIILASPTTLLAILRTVENIWRYEKQNKNAERIARDAGALHDQFVLLLDALDTVGNHIGKTQEAFDTARKRLATGKGNLLRRVDNIRRLGAKTKKSIARDKLEEADESETLLDVDEPVDADEGLEYAADQEDEKATD</sequence>
<evidence type="ECO:0000256" key="6">
    <source>
        <dbReference type="SAM" id="MobiDB-lite"/>
    </source>
</evidence>
<evidence type="ECO:0000256" key="3">
    <source>
        <dbReference type="ARBA" id="ARBA00023054"/>
    </source>
</evidence>
<evidence type="ECO:0000313" key="9">
    <source>
        <dbReference type="Proteomes" id="UP000273643"/>
    </source>
</evidence>
<keyword evidence="7" id="KW-0472">Membrane</keyword>
<gene>
    <name evidence="8" type="ORF">EDC38_0594</name>
</gene>
<organism evidence="8 9">
    <name type="scientific">Marinimicrobium koreense</name>
    <dbReference type="NCBI Taxonomy" id="306545"/>
    <lineage>
        <taxon>Bacteria</taxon>
        <taxon>Pseudomonadati</taxon>
        <taxon>Pseudomonadota</taxon>
        <taxon>Gammaproteobacteria</taxon>
        <taxon>Cellvibrionales</taxon>
        <taxon>Cellvibrionaceae</taxon>
        <taxon>Marinimicrobium</taxon>
    </lineage>
</organism>
<feature type="transmembrane region" description="Helical" evidence="7">
    <location>
        <begin position="6"/>
        <end position="29"/>
    </location>
</feature>
<dbReference type="Pfam" id="PF02646">
    <property type="entry name" value="RmuC"/>
    <property type="match status" value="1"/>
</dbReference>
<comment type="caution">
    <text evidence="8">The sequence shown here is derived from an EMBL/GenBank/DDBJ whole genome shotgun (WGS) entry which is preliminary data.</text>
</comment>
<comment type="similarity">
    <text evidence="2">Belongs to the RmuC family.</text>
</comment>
<feature type="region of interest" description="Disordered" evidence="6">
    <location>
        <begin position="492"/>
        <end position="529"/>
    </location>
</feature>
<comment type="function">
    <text evidence="1">Involved in DNA recombination.</text>
</comment>
<dbReference type="PANTHER" id="PTHR30563:SF0">
    <property type="entry name" value="DNA RECOMBINATION PROTEIN RMUC"/>
    <property type="match status" value="1"/>
</dbReference>
<accession>A0A3N1NV16</accession>
<name>A0A3N1NV16_9GAMM</name>
<evidence type="ECO:0000313" key="8">
    <source>
        <dbReference type="EMBL" id="ROQ20003.1"/>
    </source>
</evidence>
<dbReference type="InterPro" id="IPR003798">
    <property type="entry name" value="DNA_recombination_RmuC"/>
</dbReference>
<evidence type="ECO:0000256" key="5">
    <source>
        <dbReference type="SAM" id="Coils"/>
    </source>
</evidence>
<keyword evidence="9" id="KW-1185">Reference proteome</keyword>
<protein>
    <submittedName>
        <fullName evidence="8">DNA recombination protein RmuC</fullName>
    </submittedName>
</protein>
<dbReference type="RefSeq" id="WP_246004322.1">
    <property type="nucleotide sequence ID" value="NZ_RJUK01000001.1"/>
</dbReference>